<dbReference type="InterPro" id="IPR046357">
    <property type="entry name" value="PPIase_dom_sf"/>
</dbReference>
<evidence type="ECO:0000313" key="5">
    <source>
        <dbReference type="Proteomes" id="UP000316008"/>
    </source>
</evidence>
<dbReference type="PANTHER" id="PTHR47245">
    <property type="entry name" value="PEPTIDYLPROLYL ISOMERASE"/>
    <property type="match status" value="1"/>
</dbReference>
<dbReference type="Proteomes" id="UP000316008">
    <property type="component" value="Unassembled WGS sequence"/>
</dbReference>
<feature type="transmembrane region" description="Helical" evidence="2">
    <location>
        <begin position="12"/>
        <end position="31"/>
    </location>
</feature>
<dbReference type="Pfam" id="PF13623">
    <property type="entry name" value="SurA_N_2"/>
    <property type="match status" value="1"/>
</dbReference>
<name>A0A556N0G3_9FLAO</name>
<feature type="domain" description="PpiC" evidence="3">
    <location>
        <begin position="361"/>
        <end position="460"/>
    </location>
</feature>
<keyword evidence="2" id="KW-1133">Transmembrane helix</keyword>
<dbReference type="InterPro" id="IPR050245">
    <property type="entry name" value="PrsA_foldase"/>
</dbReference>
<keyword evidence="2" id="KW-0812">Transmembrane</keyword>
<comment type="caution">
    <text evidence="4">The sequence shown here is derived from an EMBL/GenBank/DDBJ whole genome shotgun (WGS) entry which is preliminary data.</text>
</comment>
<evidence type="ECO:0000259" key="3">
    <source>
        <dbReference type="PROSITE" id="PS50198"/>
    </source>
</evidence>
<dbReference type="EMBL" id="VLPL01000003">
    <property type="protein sequence ID" value="TSJ45528.1"/>
    <property type="molecule type" value="Genomic_DNA"/>
</dbReference>
<dbReference type="Pfam" id="PF13616">
    <property type="entry name" value="Rotamase_3"/>
    <property type="match status" value="1"/>
</dbReference>
<reference evidence="4 5" key="1">
    <citation type="submission" date="2019-07" db="EMBL/GenBank/DDBJ databases">
        <authorList>
            <person name="Huq M.A."/>
        </authorList>
    </citation>
    <scope>NUCLEOTIDE SEQUENCE [LARGE SCALE GENOMIC DNA]</scope>
    <source>
        <strain evidence="4 5">MAH-3</strain>
    </source>
</reference>
<keyword evidence="2" id="KW-0472">Membrane</keyword>
<dbReference type="SUPFAM" id="SSF109998">
    <property type="entry name" value="Triger factor/SurA peptide-binding domain-like"/>
    <property type="match status" value="1"/>
</dbReference>
<dbReference type="InterPro" id="IPR000297">
    <property type="entry name" value="PPIase_PpiC"/>
</dbReference>
<evidence type="ECO:0000256" key="2">
    <source>
        <dbReference type="SAM" id="Phobius"/>
    </source>
</evidence>
<protein>
    <recommendedName>
        <fullName evidence="3">PpiC domain-containing protein</fullName>
    </recommendedName>
</protein>
<accession>A0A556N0G3</accession>
<sequence>MAIIGRIRNMRYLLVGITGLALLTFILTGLFDKIGSSVDRGTLGTIDGNEVDTAVYYTKLRQFEMSDRQQFQQQQKEYTDKDAEQSADKAWTASVDEIILKGEYEALGLAVSEKEFTSFLYGEEGFTLLPEIQQAFTDPATGQFNAAQLEKYIQEQEKSTDPAAIENWKRTKEAIRTQRMQEKYFQFLGQGAYVTKLEAKNEYLAKNESKSISFVMGAYREITEEQMKISDKEVRAFYEKNKDKPKYQVMAGRDVKYFDVTIVPSKKDSMAFNKELAAIKKAFATETNDSLFILENSELPRMYASGHMMTFRPEGDPKARQGMTYPAAMDTVFKTATIGQIVGPYNENGTTRIAKVLDFNSTVMKVRHILISAQKGDTKKIASAKKLADSLAKVVNASNFEEFVKKYSEDPGSKDKGGVYEDFMDYEMVTPFSDFAKDKPVGTIGVVQTDFGFHIMEVLDRKSDSRFPVLAVVQKTLLPSEDTKMNLKDKAYSLLAKIDRELNKKTDITDKIILFDTIARREGYYSRPARMFDESPKVQGFTTKMAAQTILELAYNDEAEVGDLCSSPIQDDNRLIIAIVSSIREKGAPALVDTYERMRTDALNEKKANSILKKIGSVTNLEALAKKLKTDVKQAEVTFASPSIQGGGYEPEVVGALFSGKIKDKMSSKATVGQSGVYVIRVNKTVKAPAAKNYDAEKMQMLGQIKGSIANYSRQALQKKLNVMDNRALLEAGIVR</sequence>
<dbReference type="OrthoDB" id="9812372at2"/>
<evidence type="ECO:0000256" key="1">
    <source>
        <dbReference type="PROSITE-ProRule" id="PRU00278"/>
    </source>
</evidence>
<keyword evidence="5" id="KW-1185">Reference proteome</keyword>
<evidence type="ECO:0000313" key="4">
    <source>
        <dbReference type="EMBL" id="TSJ45528.1"/>
    </source>
</evidence>
<gene>
    <name evidence="4" type="ORF">FO442_07160</name>
</gene>
<dbReference type="RefSeq" id="WP_144332484.1">
    <property type="nucleotide sequence ID" value="NZ_VLPL01000003.1"/>
</dbReference>
<keyword evidence="1" id="KW-0413">Isomerase</keyword>
<keyword evidence="1" id="KW-0697">Rotamase</keyword>
<dbReference type="AlphaFoldDB" id="A0A556N0G3"/>
<dbReference type="PANTHER" id="PTHR47245:SF2">
    <property type="entry name" value="PEPTIDYL-PROLYL CIS-TRANS ISOMERASE HP_0175-RELATED"/>
    <property type="match status" value="1"/>
</dbReference>
<dbReference type="SUPFAM" id="SSF54534">
    <property type="entry name" value="FKBP-like"/>
    <property type="match status" value="1"/>
</dbReference>
<dbReference type="GO" id="GO:0003755">
    <property type="term" value="F:peptidyl-prolyl cis-trans isomerase activity"/>
    <property type="evidence" value="ECO:0007669"/>
    <property type="project" value="UniProtKB-KW"/>
</dbReference>
<dbReference type="PROSITE" id="PS50198">
    <property type="entry name" value="PPIC_PPIASE_2"/>
    <property type="match status" value="1"/>
</dbReference>
<proteinExistence type="predicted"/>
<organism evidence="4 5">
    <name type="scientific">Fluviicola chungangensis</name>
    <dbReference type="NCBI Taxonomy" id="2597671"/>
    <lineage>
        <taxon>Bacteria</taxon>
        <taxon>Pseudomonadati</taxon>
        <taxon>Bacteroidota</taxon>
        <taxon>Flavobacteriia</taxon>
        <taxon>Flavobacteriales</taxon>
        <taxon>Crocinitomicaceae</taxon>
        <taxon>Fluviicola</taxon>
    </lineage>
</organism>
<dbReference type="Gene3D" id="3.10.50.40">
    <property type="match status" value="1"/>
</dbReference>
<dbReference type="InterPro" id="IPR027304">
    <property type="entry name" value="Trigger_fact/SurA_dom_sf"/>
</dbReference>